<name>A0A7S4CWF3_9EUGL</name>
<accession>A0A7S4CWF3</accession>
<protein>
    <submittedName>
        <fullName evidence="1">Uncharacterized protein</fullName>
    </submittedName>
</protein>
<gene>
    <name evidence="1" type="ORF">EGYM00163_LOCUS19735</name>
</gene>
<evidence type="ECO:0000313" key="1">
    <source>
        <dbReference type="EMBL" id="CAE0808604.1"/>
    </source>
</evidence>
<organism evidence="1">
    <name type="scientific">Eutreptiella gymnastica</name>
    <dbReference type="NCBI Taxonomy" id="73025"/>
    <lineage>
        <taxon>Eukaryota</taxon>
        <taxon>Discoba</taxon>
        <taxon>Euglenozoa</taxon>
        <taxon>Euglenida</taxon>
        <taxon>Spirocuta</taxon>
        <taxon>Euglenophyceae</taxon>
        <taxon>Eutreptiales</taxon>
        <taxon>Eutreptiaceae</taxon>
        <taxon>Eutreptiella</taxon>
    </lineage>
</organism>
<reference evidence="1" key="1">
    <citation type="submission" date="2021-01" db="EMBL/GenBank/DDBJ databases">
        <authorList>
            <person name="Corre E."/>
            <person name="Pelletier E."/>
            <person name="Niang G."/>
            <person name="Scheremetjew M."/>
            <person name="Finn R."/>
            <person name="Kale V."/>
            <person name="Holt S."/>
            <person name="Cochrane G."/>
            <person name="Meng A."/>
            <person name="Brown T."/>
            <person name="Cohen L."/>
        </authorList>
    </citation>
    <scope>NUCLEOTIDE SEQUENCE</scope>
    <source>
        <strain evidence="1">CCMP1594</strain>
    </source>
</reference>
<dbReference type="EMBL" id="HBJA01055754">
    <property type="protein sequence ID" value="CAE0808604.1"/>
    <property type="molecule type" value="Transcribed_RNA"/>
</dbReference>
<dbReference type="AlphaFoldDB" id="A0A7S4CWF3"/>
<proteinExistence type="predicted"/>
<sequence length="115" mass="12307">MHRIESGPGCILDRGGWGALQSPKQFFLWRFWCEDGVGLSAVLGVLALLCNKGGGGQQGATGVHGIGVRVHWLCTCMRTLLGTGWLLFGNNHNSTQQHCGSCTVGNLRAWQSPTA</sequence>